<evidence type="ECO:0000259" key="4">
    <source>
        <dbReference type="SMART" id="SM00903"/>
    </source>
</evidence>
<dbReference type="InterPro" id="IPR002563">
    <property type="entry name" value="Flavin_Rdtase-like_dom"/>
</dbReference>
<dbReference type="PANTHER" id="PTHR30466:SF11">
    <property type="entry name" value="FLAVIN-DEPENDENT MONOOXYGENASE, REDUCTASE SUBUNIT HSAB"/>
    <property type="match status" value="1"/>
</dbReference>
<accession>A0ABN2UW76</accession>
<name>A0ABN2UW76_9ACTN</name>
<dbReference type="Pfam" id="PF01613">
    <property type="entry name" value="Flavin_Reduct"/>
    <property type="match status" value="1"/>
</dbReference>
<dbReference type="SMART" id="SM00903">
    <property type="entry name" value="Flavin_Reduct"/>
    <property type="match status" value="1"/>
</dbReference>
<gene>
    <name evidence="5" type="ORF">GCM10009839_54590</name>
</gene>
<evidence type="ECO:0000313" key="6">
    <source>
        <dbReference type="Proteomes" id="UP001500751"/>
    </source>
</evidence>
<evidence type="ECO:0000256" key="2">
    <source>
        <dbReference type="ARBA" id="ARBA00023002"/>
    </source>
</evidence>
<dbReference type="RefSeq" id="WP_344668516.1">
    <property type="nucleotide sequence ID" value="NZ_BAAAQN010000036.1"/>
</dbReference>
<evidence type="ECO:0000313" key="5">
    <source>
        <dbReference type="EMBL" id="GAA2044165.1"/>
    </source>
</evidence>
<feature type="region of interest" description="Disordered" evidence="3">
    <location>
        <begin position="1"/>
        <end position="27"/>
    </location>
</feature>
<keyword evidence="2" id="KW-0560">Oxidoreductase</keyword>
<comment type="caution">
    <text evidence="5">The sequence shown here is derived from an EMBL/GenBank/DDBJ whole genome shotgun (WGS) entry which is preliminary data.</text>
</comment>
<feature type="domain" description="Flavin reductase like" evidence="4">
    <location>
        <begin position="39"/>
        <end position="186"/>
    </location>
</feature>
<proteinExistence type="inferred from homology"/>
<dbReference type="SUPFAM" id="SSF50475">
    <property type="entry name" value="FMN-binding split barrel"/>
    <property type="match status" value="1"/>
</dbReference>
<dbReference type="PANTHER" id="PTHR30466">
    <property type="entry name" value="FLAVIN REDUCTASE"/>
    <property type="match status" value="1"/>
</dbReference>
<organism evidence="5 6">
    <name type="scientific">Catenulispora yoronensis</name>
    <dbReference type="NCBI Taxonomy" id="450799"/>
    <lineage>
        <taxon>Bacteria</taxon>
        <taxon>Bacillati</taxon>
        <taxon>Actinomycetota</taxon>
        <taxon>Actinomycetes</taxon>
        <taxon>Catenulisporales</taxon>
        <taxon>Catenulisporaceae</taxon>
        <taxon>Catenulispora</taxon>
    </lineage>
</organism>
<sequence length="207" mass="21375">MRGAGTTVAADAAEGAQTPDAADADGTAAATPAELRGCFGMFATGITVLTAGGESPCGMTANSFTSVSLDPALVLVCVQHDAVMHKAILSEEKFAISVLAAHQEAVARRFADRTRPRGRREFEGVRWRPGALTGAPLVADTLAWIECGLAAVHDGGDHSIFVGSVLDTGRAEAGDALLFFRGKYHRLEPQSHDRDGAATRGGAGDSA</sequence>
<feature type="compositionally biased region" description="Low complexity" evidence="3">
    <location>
        <begin position="15"/>
        <end position="27"/>
    </location>
</feature>
<comment type="similarity">
    <text evidence="1">Belongs to the non-flavoprotein flavin reductase family.</text>
</comment>
<dbReference type="InterPro" id="IPR012349">
    <property type="entry name" value="Split_barrel_FMN-bd"/>
</dbReference>
<keyword evidence="6" id="KW-1185">Reference proteome</keyword>
<reference evidence="5 6" key="1">
    <citation type="journal article" date="2019" name="Int. J. Syst. Evol. Microbiol.">
        <title>The Global Catalogue of Microorganisms (GCM) 10K type strain sequencing project: providing services to taxonomists for standard genome sequencing and annotation.</title>
        <authorList>
            <consortium name="The Broad Institute Genomics Platform"/>
            <consortium name="The Broad Institute Genome Sequencing Center for Infectious Disease"/>
            <person name="Wu L."/>
            <person name="Ma J."/>
        </authorList>
    </citation>
    <scope>NUCLEOTIDE SEQUENCE [LARGE SCALE GENOMIC DNA]</scope>
    <source>
        <strain evidence="5 6">JCM 16014</strain>
    </source>
</reference>
<dbReference type="InterPro" id="IPR050268">
    <property type="entry name" value="NADH-dep_flavin_reductase"/>
</dbReference>
<dbReference type="Proteomes" id="UP001500751">
    <property type="component" value="Unassembled WGS sequence"/>
</dbReference>
<dbReference type="EMBL" id="BAAAQN010000036">
    <property type="protein sequence ID" value="GAA2044165.1"/>
    <property type="molecule type" value="Genomic_DNA"/>
</dbReference>
<evidence type="ECO:0000256" key="3">
    <source>
        <dbReference type="SAM" id="MobiDB-lite"/>
    </source>
</evidence>
<evidence type="ECO:0000256" key="1">
    <source>
        <dbReference type="ARBA" id="ARBA00008898"/>
    </source>
</evidence>
<protein>
    <recommendedName>
        <fullName evidence="4">Flavin reductase like domain-containing protein</fullName>
    </recommendedName>
</protein>
<dbReference type="Gene3D" id="2.30.110.10">
    <property type="entry name" value="Electron Transport, Fmn-binding Protein, Chain A"/>
    <property type="match status" value="1"/>
</dbReference>